<dbReference type="GO" id="GO:0005737">
    <property type="term" value="C:cytoplasm"/>
    <property type="evidence" value="ECO:0007669"/>
    <property type="project" value="UniProtKB-ARBA"/>
</dbReference>
<organism evidence="15 16">
    <name type="scientific">Oryctes borbonicus</name>
    <dbReference type="NCBI Taxonomy" id="1629725"/>
    <lineage>
        <taxon>Eukaryota</taxon>
        <taxon>Metazoa</taxon>
        <taxon>Ecdysozoa</taxon>
        <taxon>Arthropoda</taxon>
        <taxon>Hexapoda</taxon>
        <taxon>Insecta</taxon>
        <taxon>Pterygota</taxon>
        <taxon>Neoptera</taxon>
        <taxon>Endopterygota</taxon>
        <taxon>Coleoptera</taxon>
        <taxon>Polyphaga</taxon>
        <taxon>Scarabaeiformia</taxon>
        <taxon>Scarabaeidae</taxon>
        <taxon>Dynastinae</taxon>
        <taxon>Oryctes</taxon>
    </lineage>
</organism>
<dbReference type="EC" id="3.6.4.13" evidence="1"/>
<feature type="domain" description="Helicase ATP-binding" evidence="14">
    <location>
        <begin position="373"/>
        <end position="583"/>
    </location>
</feature>
<keyword evidence="6" id="KW-0378">Hydrolase</keyword>
<name>A0A0T6B935_9SCAR</name>
<feature type="compositionally biased region" description="Polar residues" evidence="13">
    <location>
        <begin position="14"/>
        <end position="24"/>
    </location>
</feature>
<dbReference type="CDD" id="cd20435">
    <property type="entry name" value="Tudor_TDRD12_rpt2"/>
    <property type="match status" value="1"/>
</dbReference>
<dbReference type="InterPro" id="IPR027417">
    <property type="entry name" value="P-loop_NTPase"/>
</dbReference>
<dbReference type="InterPro" id="IPR035437">
    <property type="entry name" value="SNase_OB-fold_sf"/>
</dbReference>
<dbReference type="InterPro" id="IPR002999">
    <property type="entry name" value="Tudor"/>
</dbReference>
<dbReference type="GO" id="GO:0005524">
    <property type="term" value="F:ATP binding"/>
    <property type="evidence" value="ECO:0007669"/>
    <property type="project" value="UniProtKB-KW"/>
</dbReference>
<feature type="compositionally biased region" description="Basic and acidic residues" evidence="13">
    <location>
        <begin position="69"/>
        <end position="84"/>
    </location>
</feature>
<dbReference type="GO" id="GO:0016787">
    <property type="term" value="F:hydrolase activity"/>
    <property type="evidence" value="ECO:0007669"/>
    <property type="project" value="UniProtKB-KW"/>
</dbReference>
<keyword evidence="8" id="KW-0067">ATP-binding</keyword>
<evidence type="ECO:0000256" key="9">
    <source>
        <dbReference type="ARBA" id="ARBA00022871"/>
    </source>
</evidence>
<dbReference type="SUPFAM" id="SSF63748">
    <property type="entry name" value="Tudor/PWWP/MBT"/>
    <property type="match status" value="2"/>
</dbReference>
<feature type="region of interest" description="Disordered" evidence="13">
    <location>
        <begin position="186"/>
        <end position="218"/>
    </location>
</feature>
<dbReference type="GO" id="GO:0051321">
    <property type="term" value="P:meiotic cell cycle"/>
    <property type="evidence" value="ECO:0007669"/>
    <property type="project" value="UniProtKB-KW"/>
</dbReference>
<dbReference type="InterPro" id="IPR011545">
    <property type="entry name" value="DEAD/DEAH_box_helicase_dom"/>
</dbReference>
<dbReference type="Gene3D" id="3.40.50.300">
    <property type="entry name" value="P-loop containing nucleotide triphosphate hydrolases"/>
    <property type="match status" value="2"/>
</dbReference>
<dbReference type="OrthoDB" id="249932at2759"/>
<dbReference type="Gene3D" id="2.30.30.140">
    <property type="match status" value="2"/>
</dbReference>
<dbReference type="InterPro" id="IPR014001">
    <property type="entry name" value="Helicase_ATP-bd"/>
</dbReference>
<dbReference type="GO" id="GO:0031047">
    <property type="term" value="P:regulatory ncRNA-mediated gene silencing"/>
    <property type="evidence" value="ECO:0007669"/>
    <property type="project" value="UniProtKB-KW"/>
</dbReference>
<dbReference type="EMBL" id="LJIG01009103">
    <property type="protein sequence ID" value="KRT83749.1"/>
    <property type="molecule type" value="Genomic_DNA"/>
</dbReference>
<dbReference type="Pfam" id="PF00270">
    <property type="entry name" value="DEAD"/>
    <property type="match status" value="1"/>
</dbReference>
<keyword evidence="2" id="KW-0217">Developmental protein</keyword>
<evidence type="ECO:0000313" key="16">
    <source>
        <dbReference type="Proteomes" id="UP000051574"/>
    </source>
</evidence>
<evidence type="ECO:0000313" key="15">
    <source>
        <dbReference type="EMBL" id="KRT83749.1"/>
    </source>
</evidence>
<dbReference type="SMART" id="SM00487">
    <property type="entry name" value="DEXDc"/>
    <property type="match status" value="1"/>
</dbReference>
<evidence type="ECO:0000256" key="8">
    <source>
        <dbReference type="ARBA" id="ARBA00022840"/>
    </source>
</evidence>
<evidence type="ECO:0000256" key="5">
    <source>
        <dbReference type="ARBA" id="ARBA00022782"/>
    </source>
</evidence>
<evidence type="ECO:0000259" key="14">
    <source>
        <dbReference type="PROSITE" id="PS51192"/>
    </source>
</evidence>
<dbReference type="PROSITE" id="PS51192">
    <property type="entry name" value="HELICASE_ATP_BIND_1"/>
    <property type="match status" value="1"/>
</dbReference>
<evidence type="ECO:0000256" key="1">
    <source>
        <dbReference type="ARBA" id="ARBA00012552"/>
    </source>
</evidence>
<feature type="compositionally biased region" description="Acidic residues" evidence="13">
    <location>
        <begin position="198"/>
        <end position="208"/>
    </location>
</feature>
<dbReference type="Pfam" id="PF00567">
    <property type="entry name" value="TUDOR"/>
    <property type="match status" value="1"/>
</dbReference>
<keyword evidence="10" id="KW-0943">RNA-mediated gene silencing</keyword>
<evidence type="ECO:0000256" key="3">
    <source>
        <dbReference type="ARBA" id="ARBA00022737"/>
    </source>
</evidence>
<evidence type="ECO:0000256" key="4">
    <source>
        <dbReference type="ARBA" id="ARBA00022741"/>
    </source>
</evidence>
<dbReference type="GO" id="GO:0007283">
    <property type="term" value="P:spermatogenesis"/>
    <property type="evidence" value="ECO:0007669"/>
    <property type="project" value="UniProtKB-KW"/>
</dbReference>
<sequence>MFKAENTGVRRPSRLSSFNDSNPNEPRGRPCSLTSSKDGNNKGDLKPGLVINSESRIPPKANEKFSVTIRKDENEEESVKDKTQHKPPQNSFNCVQQAKNLNPNLSVKTKSHLPPSAIKQLYENGKGVKATLTSIPNSHYSAVKNINLAGNRLIGEISLRKKLVGPIDRTIEIESIIRGRGKSKVFVPKNESNNSSNEDGDSWEDIDENNSSSQDAADCSLTKSSLEDLNCDMIPKSVSNSSESDVEVPVECRSLRKKLKLGCQCENCLMWDTNDFAEEDEQFADLTSKPKTACQPPPFLKGESTIAPDTQMKRIERNQTKIQKDISPCLLVHSLQLPRYISDVADVAFCQSIHRALSHLKLKSVYTIQSYAWPAIMRLMNTCLVGAPQSGKSLCYLPAICTFVIEKQSRYCELPKENSPIAVIICESAYKAEEIYNLFISILKYTREKVAITLSIPPFTFHNLNCIKSCDILVATPRTVINLIRSRHINLKRLCHFVVEDADKLLIKYGNDFETLTKAIQRMLNHRVCFYGVQVITVSERWTRNLETFLKKLDSVPIICISNYLQCAIYGQAKIQMHFVSSPVKIRSICDIVKESSRTSKTVIVCNDDDDVVHMSTLLQIEGASVTSATSNMMAEDIHEQELVWNSTKHGRYSVLVCTDSTLNIDLNLTQAHMLIHYKLPQDHWTDFSKRFKCLLDNYNSPLNSKFQSSNSCKIHVYVSEECSKQYPRLYRFLTQMGLSLPPKFVELSMNMEMQEEQVKIENNSPVCKRLKLLGKCAKFRCNKRHVLSKKLDIHDWIPNSGIIKFQLLSVQDGTLFGVRLLEYIDTNRNLHKIVDHTEFIRYDLTRDVKNNKIFAINVSVGELYAWLDDETDLYHRCKVLKIFNEFKITKEACHVLVKLIDIGKEKRVQAGNLCMLPSYYVSLPPQSIDAYLANVLPLDEDEHWCAHIKNQVLGIMNSVDGTRERCYFSGRILLQIGETLWLDDIKLQEDLQYSNDVITIFSLKKKMLEKQLCSDRNEQLHGLYTICKNCNITLPNYEVKKLPEVRRTKQVKPQWAYLEDGYNVVYFCSADSPTKFYVRQEKYHKIFQQLQNEIQQMILKPFYPETKDVLVNHCYLAQDPNGDEYGRVIVRNIQGKMVDCFFVDFGDSTYIQKDELKFLPDNTIMRLPFQAIECTLFGVKPVLDSWPDEATDVLYDHCFEANTNIYKNLYVKQFKSIQSEHKGRNVYSVVVVDYVFEKPIFLNNVLVDCGFASLVKGEL</sequence>
<evidence type="ECO:0000256" key="2">
    <source>
        <dbReference type="ARBA" id="ARBA00022473"/>
    </source>
</evidence>
<protein>
    <recommendedName>
        <fullName evidence="1">RNA helicase</fullName>
        <ecNumber evidence="1">3.6.4.13</ecNumber>
    </recommendedName>
</protein>
<dbReference type="PANTHER" id="PTHR22655">
    <property type="entry name" value="ATP-DEPENDENT RNA HELICASE TDRD12-RELATED"/>
    <property type="match status" value="1"/>
</dbReference>
<evidence type="ECO:0000256" key="12">
    <source>
        <dbReference type="ARBA" id="ARBA00047984"/>
    </source>
</evidence>
<evidence type="ECO:0000256" key="7">
    <source>
        <dbReference type="ARBA" id="ARBA00022806"/>
    </source>
</evidence>
<proteinExistence type="predicted"/>
<keyword evidence="11" id="KW-0469">Meiosis</keyword>
<comment type="catalytic activity">
    <reaction evidence="12">
        <text>ATP + H2O = ADP + phosphate + H(+)</text>
        <dbReference type="Rhea" id="RHEA:13065"/>
        <dbReference type="ChEBI" id="CHEBI:15377"/>
        <dbReference type="ChEBI" id="CHEBI:15378"/>
        <dbReference type="ChEBI" id="CHEBI:30616"/>
        <dbReference type="ChEBI" id="CHEBI:43474"/>
        <dbReference type="ChEBI" id="CHEBI:456216"/>
        <dbReference type="EC" id="3.6.4.13"/>
    </reaction>
</comment>
<dbReference type="GO" id="GO:0003724">
    <property type="term" value="F:RNA helicase activity"/>
    <property type="evidence" value="ECO:0007669"/>
    <property type="project" value="UniProtKB-EC"/>
</dbReference>
<evidence type="ECO:0000256" key="10">
    <source>
        <dbReference type="ARBA" id="ARBA00023158"/>
    </source>
</evidence>
<evidence type="ECO:0000256" key="6">
    <source>
        <dbReference type="ARBA" id="ARBA00022801"/>
    </source>
</evidence>
<dbReference type="Gene3D" id="2.40.50.90">
    <property type="match status" value="1"/>
</dbReference>
<gene>
    <name evidence="15" type="ORF">AMK59_3468</name>
</gene>
<keyword evidence="5" id="KW-0221">Differentiation</keyword>
<keyword evidence="7 15" id="KW-0347">Helicase</keyword>
<accession>A0A0T6B935</accession>
<feature type="region of interest" description="Disordered" evidence="13">
    <location>
        <begin position="1"/>
        <end position="91"/>
    </location>
</feature>
<evidence type="ECO:0000256" key="11">
    <source>
        <dbReference type="ARBA" id="ARBA00023254"/>
    </source>
</evidence>
<dbReference type="GO" id="GO:0042078">
    <property type="term" value="P:germ-line stem cell division"/>
    <property type="evidence" value="ECO:0007669"/>
    <property type="project" value="TreeGrafter"/>
</dbReference>
<comment type="caution">
    <text evidence="15">The sequence shown here is derived from an EMBL/GenBank/DDBJ whole genome shotgun (WGS) entry which is preliminary data.</text>
</comment>
<keyword evidence="16" id="KW-1185">Reference proteome</keyword>
<keyword evidence="3" id="KW-0677">Repeat</keyword>
<dbReference type="Proteomes" id="UP000051574">
    <property type="component" value="Unassembled WGS sequence"/>
</dbReference>
<dbReference type="PANTHER" id="PTHR22655:SF2">
    <property type="entry name" value="ATP-DEPENDENT RNA HELICASE TDRD12-RELATED"/>
    <property type="match status" value="1"/>
</dbReference>
<feature type="non-terminal residue" evidence="15">
    <location>
        <position position="1260"/>
    </location>
</feature>
<dbReference type="AlphaFoldDB" id="A0A0T6B935"/>
<reference evidence="15 16" key="1">
    <citation type="submission" date="2015-09" db="EMBL/GenBank/DDBJ databases">
        <title>Draft genome of the scarab beetle Oryctes borbonicus.</title>
        <authorList>
            <person name="Meyer J.M."/>
            <person name="Markov G.V."/>
            <person name="Baskaran P."/>
            <person name="Herrmann M."/>
            <person name="Sommer R.J."/>
            <person name="Roedelsperger C."/>
        </authorList>
    </citation>
    <scope>NUCLEOTIDE SEQUENCE [LARGE SCALE GENOMIC DNA]</scope>
    <source>
        <strain evidence="15">OB123</strain>
        <tissue evidence="15">Whole animal</tissue>
    </source>
</reference>
<dbReference type="SUPFAM" id="SSF52540">
    <property type="entry name" value="P-loop containing nucleoside triphosphate hydrolases"/>
    <property type="match status" value="2"/>
</dbReference>
<keyword evidence="4" id="KW-0547">Nucleotide-binding</keyword>
<dbReference type="GO" id="GO:0003676">
    <property type="term" value="F:nucleic acid binding"/>
    <property type="evidence" value="ECO:0007669"/>
    <property type="project" value="InterPro"/>
</dbReference>
<evidence type="ECO:0000256" key="13">
    <source>
        <dbReference type="SAM" id="MobiDB-lite"/>
    </source>
</evidence>
<keyword evidence="9" id="KW-0744">Spermatogenesis</keyword>